<dbReference type="Proteomes" id="UP000316688">
    <property type="component" value="Unassembled WGS sequence"/>
</dbReference>
<dbReference type="Pfam" id="PF04999">
    <property type="entry name" value="FtsL"/>
    <property type="match status" value="1"/>
</dbReference>
<keyword evidence="4 8" id="KW-0812">Transmembrane</keyword>
<comment type="subunit">
    <text evidence="8">Part of a complex composed of FtsB, FtsL and FtsQ.</text>
</comment>
<dbReference type="GO" id="GO:0005886">
    <property type="term" value="C:plasma membrane"/>
    <property type="evidence" value="ECO:0007669"/>
    <property type="project" value="UniProtKB-SubCell"/>
</dbReference>
<organism evidence="10 11">
    <name type="scientific">Spiribacter aquaticus</name>
    <dbReference type="NCBI Taxonomy" id="1935996"/>
    <lineage>
        <taxon>Bacteria</taxon>
        <taxon>Pseudomonadati</taxon>
        <taxon>Pseudomonadota</taxon>
        <taxon>Gammaproteobacteria</taxon>
        <taxon>Chromatiales</taxon>
        <taxon>Ectothiorhodospiraceae</taxon>
        <taxon>Spiribacter</taxon>
    </lineage>
</organism>
<dbReference type="InterPro" id="IPR011922">
    <property type="entry name" value="Cell_div_FtsL"/>
</dbReference>
<comment type="caution">
    <text evidence="10">The sequence shown here is derived from an EMBL/GenBank/DDBJ whole genome shotgun (WGS) entry which is preliminary data.</text>
</comment>
<dbReference type="HAMAP" id="MF_00910">
    <property type="entry name" value="FtsL"/>
    <property type="match status" value="1"/>
</dbReference>
<dbReference type="GO" id="GO:0032153">
    <property type="term" value="C:cell division site"/>
    <property type="evidence" value="ECO:0007669"/>
    <property type="project" value="UniProtKB-UniRule"/>
</dbReference>
<sequence>MKRPILTLLLLGVLAVGSAVAVVEVRHETRSLFVTLESLRDNRDQLNTAWRQLQLEQGALAMQSRVERIARESIGLKAIDPQNTTLIRLESGGERQ</sequence>
<keyword evidence="8" id="KW-0997">Cell inner membrane</keyword>
<gene>
    <name evidence="8 10" type="primary">ftsL</name>
    <name evidence="10" type="ORF">FPL11_07285</name>
</gene>
<accession>A0A557RH19</accession>
<dbReference type="PANTHER" id="PTHR37479">
    <property type="entry name" value="CELL DIVISION PROTEIN FTSL"/>
    <property type="match status" value="1"/>
</dbReference>
<keyword evidence="2 8" id="KW-1003">Cell membrane</keyword>
<evidence type="ECO:0000256" key="1">
    <source>
        <dbReference type="ARBA" id="ARBA00004401"/>
    </source>
</evidence>
<evidence type="ECO:0000256" key="7">
    <source>
        <dbReference type="ARBA" id="ARBA00023306"/>
    </source>
</evidence>
<keyword evidence="5 8" id="KW-1133">Transmembrane helix</keyword>
<keyword evidence="11" id="KW-1185">Reference proteome</keyword>
<dbReference type="GO" id="GO:0043093">
    <property type="term" value="P:FtsZ-dependent cytokinesis"/>
    <property type="evidence" value="ECO:0007669"/>
    <property type="project" value="UniProtKB-UniRule"/>
</dbReference>
<keyword evidence="3 8" id="KW-0132">Cell division</keyword>
<name>A0A557RH19_9GAMM</name>
<keyword evidence="6 8" id="KW-0472">Membrane</keyword>
<dbReference type="RefSeq" id="WP_144348033.1">
    <property type="nucleotide sequence ID" value="NZ_VMKP01000003.1"/>
</dbReference>
<protein>
    <recommendedName>
        <fullName evidence="8 9">Cell division protein FtsL</fullName>
    </recommendedName>
</protein>
<comment type="function">
    <text evidence="8">Essential cell division protein. May link together the upstream cell division proteins, which are predominantly cytoplasmic, with the downstream cell division proteins, which are predominantly periplasmic.</text>
</comment>
<dbReference type="PANTHER" id="PTHR37479:SF1">
    <property type="entry name" value="CELL DIVISION PROTEIN FTSL"/>
    <property type="match status" value="1"/>
</dbReference>
<dbReference type="AlphaFoldDB" id="A0A557RH19"/>
<evidence type="ECO:0000256" key="2">
    <source>
        <dbReference type="ARBA" id="ARBA00022475"/>
    </source>
</evidence>
<keyword evidence="7 8" id="KW-0131">Cell cycle</keyword>
<evidence type="ECO:0000256" key="8">
    <source>
        <dbReference type="HAMAP-Rule" id="MF_00910"/>
    </source>
</evidence>
<reference evidence="10 11" key="1">
    <citation type="submission" date="2019-07" db="EMBL/GenBank/DDBJ databases">
        <title>Reclasification of Spiribacter aquaticus.</title>
        <authorList>
            <person name="Leon M.J."/>
            <person name="Sanchez-Porro C."/>
            <person name="Ventosa A."/>
        </authorList>
    </citation>
    <scope>NUCLEOTIDE SEQUENCE [LARGE SCALE GENOMIC DNA]</scope>
    <source>
        <strain evidence="10 11">SP30</strain>
    </source>
</reference>
<evidence type="ECO:0000313" key="11">
    <source>
        <dbReference type="Proteomes" id="UP000316688"/>
    </source>
</evidence>
<comment type="similarity">
    <text evidence="8">Belongs to the FtsL family.</text>
</comment>
<evidence type="ECO:0000256" key="5">
    <source>
        <dbReference type="ARBA" id="ARBA00022989"/>
    </source>
</evidence>
<evidence type="ECO:0000256" key="4">
    <source>
        <dbReference type="ARBA" id="ARBA00022692"/>
    </source>
</evidence>
<evidence type="ECO:0000256" key="9">
    <source>
        <dbReference type="NCBIfam" id="TIGR02209"/>
    </source>
</evidence>
<dbReference type="NCBIfam" id="TIGR02209">
    <property type="entry name" value="ftsL_broad"/>
    <property type="match status" value="1"/>
</dbReference>
<evidence type="ECO:0000313" key="10">
    <source>
        <dbReference type="EMBL" id="TVO64452.1"/>
    </source>
</evidence>
<proteinExistence type="inferred from homology"/>
<dbReference type="EMBL" id="VMKP01000003">
    <property type="protein sequence ID" value="TVO64452.1"/>
    <property type="molecule type" value="Genomic_DNA"/>
</dbReference>
<evidence type="ECO:0000256" key="6">
    <source>
        <dbReference type="ARBA" id="ARBA00023136"/>
    </source>
</evidence>
<comment type="subcellular location">
    <subcellularLocation>
        <location evidence="8">Cell inner membrane</location>
        <topology evidence="8">Single-pass type II membrane protein</topology>
    </subcellularLocation>
    <subcellularLocation>
        <location evidence="1">Cell membrane</location>
        <topology evidence="1">Single-pass type II membrane protein</topology>
    </subcellularLocation>
    <text evidence="8">Localizes to the division septum where it forms a ring structure.</text>
</comment>
<evidence type="ECO:0000256" key="3">
    <source>
        <dbReference type="ARBA" id="ARBA00022618"/>
    </source>
</evidence>